<feature type="region of interest" description="Disordered" evidence="1">
    <location>
        <begin position="121"/>
        <end position="156"/>
    </location>
</feature>
<gene>
    <name evidence="2" type="ORF">VTJ49DRAFT_6146</name>
</gene>
<feature type="compositionally biased region" description="Polar residues" evidence="1">
    <location>
        <begin position="41"/>
        <end position="63"/>
    </location>
</feature>
<evidence type="ECO:0000256" key="1">
    <source>
        <dbReference type="SAM" id="MobiDB-lite"/>
    </source>
</evidence>
<evidence type="ECO:0000313" key="3">
    <source>
        <dbReference type="Proteomes" id="UP001583172"/>
    </source>
</evidence>
<organism evidence="2 3">
    <name type="scientific">Humicola insolens</name>
    <name type="common">Soft-rot fungus</name>
    <dbReference type="NCBI Taxonomy" id="85995"/>
    <lineage>
        <taxon>Eukaryota</taxon>
        <taxon>Fungi</taxon>
        <taxon>Dikarya</taxon>
        <taxon>Ascomycota</taxon>
        <taxon>Pezizomycotina</taxon>
        <taxon>Sordariomycetes</taxon>
        <taxon>Sordariomycetidae</taxon>
        <taxon>Sordariales</taxon>
        <taxon>Chaetomiaceae</taxon>
        <taxon>Mycothermus</taxon>
    </lineage>
</organism>
<dbReference type="Proteomes" id="UP001583172">
    <property type="component" value="Unassembled WGS sequence"/>
</dbReference>
<reference evidence="2 3" key="1">
    <citation type="journal article" date="2024" name="Commun. Biol.">
        <title>Comparative genomic analysis of thermophilic fungi reveals convergent evolutionary adaptations and gene losses.</title>
        <authorList>
            <person name="Steindorff A.S."/>
            <person name="Aguilar-Pontes M.V."/>
            <person name="Robinson A.J."/>
            <person name="Andreopoulos B."/>
            <person name="LaButti K."/>
            <person name="Kuo A."/>
            <person name="Mondo S."/>
            <person name="Riley R."/>
            <person name="Otillar R."/>
            <person name="Haridas S."/>
            <person name="Lipzen A."/>
            <person name="Grimwood J."/>
            <person name="Schmutz J."/>
            <person name="Clum A."/>
            <person name="Reid I.D."/>
            <person name="Moisan M.C."/>
            <person name="Butler G."/>
            <person name="Nguyen T.T.M."/>
            <person name="Dewar K."/>
            <person name="Conant G."/>
            <person name="Drula E."/>
            <person name="Henrissat B."/>
            <person name="Hansel C."/>
            <person name="Singer S."/>
            <person name="Hutchinson M.I."/>
            <person name="de Vries R.P."/>
            <person name="Natvig D.O."/>
            <person name="Powell A.J."/>
            <person name="Tsang A."/>
            <person name="Grigoriev I.V."/>
        </authorList>
    </citation>
    <scope>NUCLEOTIDE SEQUENCE [LARGE SCALE GENOMIC DNA]</scope>
    <source>
        <strain evidence="2 3">CBS 620.91</strain>
    </source>
</reference>
<sequence>MELAIQIPHVLPEHCSATSSPDQHHHHHHHHRSGYEDQCAPQLSSTSSSTRQPLQESTVNIQHHPSPHMAWHAQQQQQRQQQTQQDVLSPLSPAPGLMPPIFRAQSSSSLVGAADYGLAYASSGSSSSSSRSQSHQHQKLQHPQQQHGGGSRRMKSSDVWHPLLPFLGQAYQNYRKKQEDKPDQKWPIELEVKFIDGKSCLLFR</sequence>
<feature type="region of interest" description="Disordered" evidence="1">
    <location>
        <begin position="14"/>
        <end position="100"/>
    </location>
</feature>
<keyword evidence="3" id="KW-1185">Reference proteome</keyword>
<proteinExistence type="predicted"/>
<protein>
    <submittedName>
        <fullName evidence="2">Uncharacterized protein</fullName>
    </submittedName>
</protein>
<evidence type="ECO:0000313" key="2">
    <source>
        <dbReference type="EMBL" id="KAL1835741.1"/>
    </source>
</evidence>
<name>A0ABR3V2W3_HUMIN</name>
<accession>A0ABR3V2W3</accession>
<feature type="compositionally biased region" description="Low complexity" evidence="1">
    <location>
        <begin position="122"/>
        <end position="133"/>
    </location>
</feature>
<comment type="caution">
    <text evidence="2">The sequence shown here is derived from an EMBL/GenBank/DDBJ whole genome shotgun (WGS) entry which is preliminary data.</text>
</comment>
<dbReference type="EMBL" id="JAZGSY010000548">
    <property type="protein sequence ID" value="KAL1835741.1"/>
    <property type="molecule type" value="Genomic_DNA"/>
</dbReference>
<feature type="compositionally biased region" description="Low complexity" evidence="1">
    <location>
        <begin position="74"/>
        <end position="85"/>
    </location>
</feature>